<gene>
    <name evidence="2" type="ORF">CP975_19135</name>
</gene>
<sequence length="199" mass="21880">MTLPPVVAPIVEGHGEVQAVRELITRIAAEFCGTWTDVAPAFRLDSGKMRRPDELAKAVRVQAERVKGPGGVLVLRDGDDSDIQCPVELARQLAPEPNLVPVPVEIVIARHEYEAWFLAAADSLRSHPAVHNNASAPADPEARRGAKSQLESMMCESYKETLHQAKFSALIDLHAAKEKSRSFRRMVHAVEGLLRKAPR</sequence>
<feature type="region of interest" description="Disordered" evidence="1">
    <location>
        <begin position="130"/>
        <end position="149"/>
    </location>
</feature>
<dbReference type="InterPro" id="IPR025455">
    <property type="entry name" value="DUF4276"/>
</dbReference>
<organism evidence="2 3">
    <name type="scientific">Streptomyces alboniger</name>
    <dbReference type="NCBI Taxonomy" id="132473"/>
    <lineage>
        <taxon>Bacteria</taxon>
        <taxon>Bacillati</taxon>
        <taxon>Actinomycetota</taxon>
        <taxon>Actinomycetes</taxon>
        <taxon>Kitasatosporales</taxon>
        <taxon>Streptomycetaceae</taxon>
        <taxon>Streptomyces</taxon>
        <taxon>Streptomyces aurantiacus group</taxon>
    </lineage>
</organism>
<proteinExistence type="predicted"/>
<dbReference type="KEGG" id="salw:CP975_19135"/>
<evidence type="ECO:0000313" key="2">
    <source>
        <dbReference type="EMBL" id="QEV19330.1"/>
    </source>
</evidence>
<accession>A0A5J6HM04</accession>
<dbReference type="RefSeq" id="WP_055532610.1">
    <property type="nucleotide sequence ID" value="NZ_CP023695.1"/>
</dbReference>
<dbReference type="OrthoDB" id="1491662at2"/>
<protein>
    <submittedName>
        <fullName evidence="2">DUF4276 family protein</fullName>
    </submittedName>
</protein>
<evidence type="ECO:0000256" key="1">
    <source>
        <dbReference type="SAM" id="MobiDB-lite"/>
    </source>
</evidence>
<reference evidence="2 3" key="1">
    <citation type="submission" date="2017-09" db="EMBL/GenBank/DDBJ databases">
        <authorList>
            <person name="Lee N."/>
            <person name="Cho B.-K."/>
        </authorList>
    </citation>
    <scope>NUCLEOTIDE SEQUENCE [LARGE SCALE GENOMIC DNA]</scope>
    <source>
        <strain evidence="2 3">ATCC 12461</strain>
    </source>
</reference>
<name>A0A5J6HM04_STRAD</name>
<dbReference type="Pfam" id="PF14103">
    <property type="entry name" value="DUF4276"/>
    <property type="match status" value="1"/>
</dbReference>
<dbReference type="EMBL" id="CP023695">
    <property type="protein sequence ID" value="QEV19330.1"/>
    <property type="molecule type" value="Genomic_DNA"/>
</dbReference>
<keyword evidence="3" id="KW-1185">Reference proteome</keyword>
<dbReference type="AlphaFoldDB" id="A0A5J6HM04"/>
<evidence type="ECO:0000313" key="3">
    <source>
        <dbReference type="Proteomes" id="UP000326553"/>
    </source>
</evidence>
<dbReference type="Proteomes" id="UP000326553">
    <property type="component" value="Chromosome"/>
</dbReference>